<dbReference type="EMBL" id="AP022870">
    <property type="protein sequence ID" value="BCB74857.1"/>
    <property type="molecule type" value="Genomic_DNA"/>
</dbReference>
<accession>A0A6F8XM23</accession>
<dbReference type="KEGG" id="pfla:Pflav_012670"/>
<dbReference type="AlphaFoldDB" id="A0A6F8XM23"/>
<name>A0A6F8XM23_9ACTN</name>
<evidence type="ECO:0000313" key="2">
    <source>
        <dbReference type="Proteomes" id="UP000502508"/>
    </source>
</evidence>
<proteinExistence type="predicted"/>
<reference evidence="1 2" key="1">
    <citation type="submission" date="2020-03" db="EMBL/GenBank/DDBJ databases">
        <title>Whole genome shotgun sequence of Phytohabitans flavus NBRC 107702.</title>
        <authorList>
            <person name="Komaki H."/>
            <person name="Tamura T."/>
        </authorList>
    </citation>
    <scope>NUCLEOTIDE SEQUENCE [LARGE SCALE GENOMIC DNA]</scope>
    <source>
        <strain evidence="1 2">NBRC 107702</strain>
    </source>
</reference>
<gene>
    <name evidence="1" type="ORF">Pflav_012670</name>
</gene>
<sequence length="174" mass="17524">MPVPVARADFRRHLVPAGSPPVPEGATLVDSRITQGVPHAIPLDGGFSLLLVVPTGLATAWLAAPPTAVVTSSRPALAAAAAEPAPGDPLRPGAPARLVVLRAGAVAGAVPLVAGLRAVVPEADSSTGTRIEVLVREWDLRAGSLRGPGDVGSRISIAWRRIDLGTATFGGPAA</sequence>
<dbReference type="Proteomes" id="UP000502508">
    <property type="component" value="Chromosome"/>
</dbReference>
<organism evidence="1 2">
    <name type="scientific">Phytohabitans flavus</name>
    <dbReference type="NCBI Taxonomy" id="1076124"/>
    <lineage>
        <taxon>Bacteria</taxon>
        <taxon>Bacillati</taxon>
        <taxon>Actinomycetota</taxon>
        <taxon>Actinomycetes</taxon>
        <taxon>Micromonosporales</taxon>
        <taxon>Micromonosporaceae</taxon>
    </lineage>
</organism>
<keyword evidence="2" id="KW-1185">Reference proteome</keyword>
<dbReference type="RefSeq" id="WP_173034372.1">
    <property type="nucleotide sequence ID" value="NZ_AP022870.1"/>
</dbReference>
<reference evidence="1 2" key="2">
    <citation type="submission" date="2020-03" db="EMBL/GenBank/DDBJ databases">
        <authorList>
            <person name="Ichikawa N."/>
            <person name="Kimura A."/>
            <person name="Kitahashi Y."/>
            <person name="Uohara A."/>
        </authorList>
    </citation>
    <scope>NUCLEOTIDE SEQUENCE [LARGE SCALE GENOMIC DNA]</scope>
    <source>
        <strain evidence="1 2">NBRC 107702</strain>
    </source>
</reference>
<evidence type="ECO:0000313" key="1">
    <source>
        <dbReference type="EMBL" id="BCB74857.1"/>
    </source>
</evidence>
<protein>
    <submittedName>
        <fullName evidence="1">Uncharacterized protein</fullName>
    </submittedName>
</protein>